<protein>
    <recommendedName>
        <fullName evidence="1">N-acetyltransferase domain-containing protein</fullName>
    </recommendedName>
</protein>
<evidence type="ECO:0000313" key="2">
    <source>
        <dbReference type="EMBL" id="OHA93918.1"/>
    </source>
</evidence>
<evidence type="ECO:0000313" key="3">
    <source>
        <dbReference type="Proteomes" id="UP000179264"/>
    </source>
</evidence>
<dbReference type="InterPro" id="IPR016181">
    <property type="entry name" value="Acyl_CoA_acyltransferase"/>
</dbReference>
<dbReference type="PROSITE" id="PS51186">
    <property type="entry name" value="GNAT"/>
    <property type="match status" value="1"/>
</dbReference>
<proteinExistence type="predicted"/>
<dbReference type="SUPFAM" id="SSF55729">
    <property type="entry name" value="Acyl-CoA N-acyltransferases (Nat)"/>
    <property type="match status" value="1"/>
</dbReference>
<dbReference type="InterPro" id="IPR000182">
    <property type="entry name" value="GNAT_dom"/>
</dbReference>
<comment type="caution">
    <text evidence="2">The sequence shown here is derived from an EMBL/GenBank/DDBJ whole genome shotgun (WGS) entry which is preliminary data.</text>
</comment>
<evidence type="ECO:0000259" key="1">
    <source>
        <dbReference type="PROSITE" id="PS51186"/>
    </source>
</evidence>
<dbReference type="Gene3D" id="3.40.630.30">
    <property type="match status" value="1"/>
</dbReference>
<accession>A0A1G2TA25</accession>
<dbReference type="GO" id="GO:0016747">
    <property type="term" value="F:acyltransferase activity, transferring groups other than amino-acyl groups"/>
    <property type="evidence" value="ECO:0007669"/>
    <property type="project" value="InterPro"/>
</dbReference>
<name>A0A1G2TA25_9BACT</name>
<dbReference type="Proteomes" id="UP000179264">
    <property type="component" value="Unassembled WGS sequence"/>
</dbReference>
<sequence length="202" mass="22591">MEVEICSLQGGRMKFDFCTELSVSVNVDDIFQQISRAFDNEPHLLKVSASELTESFDQKLSMVVMLGGKPVGHTRLLKLTEGDSSSGEWYELGSTWVHPDYRNHQLNAQMYEKFLPRHEDKNVLATTTNVASLAVGRKIELVTIPRRSLPENVWVASCTCSAEKTGVDENSGCLLAYSEVQQCKGPCWFRVTKSTAERLGLI</sequence>
<dbReference type="AlphaFoldDB" id="A0A1G2TA25"/>
<feature type="domain" description="N-acetyltransferase" evidence="1">
    <location>
        <begin position="13"/>
        <end position="156"/>
    </location>
</feature>
<organism evidence="2 3">
    <name type="scientific">Candidatus Zambryskibacteria bacterium RIFCSPHIGHO2_02_38_10.5</name>
    <dbReference type="NCBI Taxonomy" id="1802742"/>
    <lineage>
        <taxon>Bacteria</taxon>
        <taxon>Candidatus Zambryskiibacteriota</taxon>
    </lineage>
</organism>
<gene>
    <name evidence="2" type="ORF">A2W58_03075</name>
</gene>
<reference evidence="2 3" key="1">
    <citation type="journal article" date="2016" name="Nat. Commun.">
        <title>Thousands of microbial genomes shed light on interconnected biogeochemical processes in an aquifer system.</title>
        <authorList>
            <person name="Anantharaman K."/>
            <person name="Brown C.T."/>
            <person name="Hug L.A."/>
            <person name="Sharon I."/>
            <person name="Castelle C.J."/>
            <person name="Probst A.J."/>
            <person name="Thomas B.C."/>
            <person name="Singh A."/>
            <person name="Wilkins M.J."/>
            <person name="Karaoz U."/>
            <person name="Brodie E.L."/>
            <person name="Williams K.H."/>
            <person name="Hubbard S.S."/>
            <person name="Banfield J.F."/>
        </authorList>
    </citation>
    <scope>NUCLEOTIDE SEQUENCE [LARGE SCALE GENOMIC DNA]</scope>
</reference>
<dbReference type="Pfam" id="PF00583">
    <property type="entry name" value="Acetyltransf_1"/>
    <property type="match status" value="1"/>
</dbReference>
<dbReference type="EMBL" id="MHVL01000006">
    <property type="protein sequence ID" value="OHA93918.1"/>
    <property type="molecule type" value="Genomic_DNA"/>
</dbReference>